<keyword evidence="4 6" id="KW-1133">Transmembrane helix</keyword>
<feature type="transmembrane region" description="Helical" evidence="6">
    <location>
        <begin position="69"/>
        <end position="92"/>
    </location>
</feature>
<evidence type="ECO:0000256" key="1">
    <source>
        <dbReference type="ARBA" id="ARBA00004651"/>
    </source>
</evidence>
<feature type="transmembrane region" description="Helical" evidence="6">
    <location>
        <begin position="244"/>
        <end position="266"/>
    </location>
</feature>
<keyword evidence="8" id="KW-1185">Reference proteome</keyword>
<evidence type="ECO:0000313" key="7">
    <source>
        <dbReference type="EMBL" id="EMT50484.1"/>
    </source>
</evidence>
<dbReference type="PANTHER" id="PTHR23513:SF19">
    <property type="entry name" value="MAJOR FACILITATOR SUPERFAMILY (MFS) PROFILE DOMAIN-CONTAINING PROTEIN"/>
    <property type="match status" value="1"/>
</dbReference>
<dbReference type="InterPro" id="IPR036259">
    <property type="entry name" value="MFS_trans_sf"/>
</dbReference>
<dbReference type="Pfam" id="PF07690">
    <property type="entry name" value="MFS_1"/>
    <property type="match status" value="1"/>
</dbReference>
<evidence type="ECO:0000256" key="3">
    <source>
        <dbReference type="ARBA" id="ARBA00022692"/>
    </source>
</evidence>
<dbReference type="PATRIC" id="fig|1300222.3.peg.4701"/>
<feature type="transmembrane region" description="Helical" evidence="6">
    <location>
        <begin position="394"/>
        <end position="412"/>
    </location>
</feature>
<gene>
    <name evidence="7" type="ORF">I532_22375</name>
</gene>
<evidence type="ECO:0000256" key="5">
    <source>
        <dbReference type="ARBA" id="ARBA00023136"/>
    </source>
</evidence>
<feature type="transmembrane region" description="Helical" evidence="6">
    <location>
        <begin position="302"/>
        <end position="319"/>
    </location>
</feature>
<dbReference type="RefSeq" id="WP_003391589.1">
    <property type="nucleotide sequence ID" value="NZ_APBN01000015.1"/>
</dbReference>
<keyword evidence="3 6" id="KW-0812">Transmembrane</keyword>
<dbReference type="InterPro" id="IPR011701">
    <property type="entry name" value="MFS"/>
</dbReference>
<proteinExistence type="predicted"/>
<protein>
    <recommendedName>
        <fullName evidence="9">MFS transporter</fullName>
    </recommendedName>
</protein>
<dbReference type="EMBL" id="APBN01000015">
    <property type="protein sequence ID" value="EMT50484.1"/>
    <property type="molecule type" value="Genomic_DNA"/>
</dbReference>
<evidence type="ECO:0000256" key="6">
    <source>
        <dbReference type="SAM" id="Phobius"/>
    </source>
</evidence>
<dbReference type="SUPFAM" id="SSF103473">
    <property type="entry name" value="MFS general substrate transporter"/>
    <property type="match status" value="1"/>
</dbReference>
<dbReference type="GO" id="GO:0022857">
    <property type="term" value="F:transmembrane transporter activity"/>
    <property type="evidence" value="ECO:0007669"/>
    <property type="project" value="InterPro"/>
</dbReference>
<accession>M8D2M1</accession>
<dbReference type="Proteomes" id="UP000012081">
    <property type="component" value="Unassembled WGS sequence"/>
</dbReference>
<sequence>MFTKRYWLLFSGQSLANLGDVFYVVAVVSAVYVSTQSALYTGAVPILFVAAQTLSGLLAPLLFRRVTLAGALLASQGLKTILLGLLALFLSYASAADQLGTGKLLLVFGFVFANAFLDGWASPARNAMVPSLVPRDGLVRANGLMATSDQTLQFAGWAAGGLLVAMLGYAHVLWGTFFAYVAATLAVWPLGKSVDKSTATTPDNPDKALKGAVQEHDNAAQSWTTGWRLITNQRPLRLLVQMEVLEGLAGAVWMAAILLPYVHTVLGRGEEWWGYINAAYMLGSVAGGAVVLACADRMRTRLLAAVLTGTLFSGLITLLFGLGTWAWSALLLSFALGPFYQLQQVAKQTMLQEASPPASLPLVLSAKGTLDSVTFGLSVLIMGGLADLAGVRSVYILAFVLLGTSAVVGIKLRRNGAFSAQAEWSEK</sequence>
<evidence type="ECO:0000256" key="2">
    <source>
        <dbReference type="ARBA" id="ARBA00022475"/>
    </source>
</evidence>
<feature type="transmembrane region" description="Helical" evidence="6">
    <location>
        <begin position="39"/>
        <end position="63"/>
    </location>
</feature>
<dbReference type="AlphaFoldDB" id="M8D2M1"/>
<dbReference type="GO" id="GO:0005886">
    <property type="term" value="C:plasma membrane"/>
    <property type="evidence" value="ECO:0007669"/>
    <property type="project" value="UniProtKB-SubCell"/>
</dbReference>
<organism evidence="7 8">
    <name type="scientific">Brevibacillus borstelensis AK1</name>
    <dbReference type="NCBI Taxonomy" id="1300222"/>
    <lineage>
        <taxon>Bacteria</taxon>
        <taxon>Bacillati</taxon>
        <taxon>Bacillota</taxon>
        <taxon>Bacilli</taxon>
        <taxon>Bacillales</taxon>
        <taxon>Paenibacillaceae</taxon>
        <taxon>Brevibacillus</taxon>
    </lineage>
</organism>
<evidence type="ECO:0000313" key="8">
    <source>
        <dbReference type="Proteomes" id="UP000012081"/>
    </source>
</evidence>
<feature type="transmembrane region" description="Helical" evidence="6">
    <location>
        <begin position="272"/>
        <end position="295"/>
    </location>
</feature>
<dbReference type="Gene3D" id="1.20.1250.20">
    <property type="entry name" value="MFS general substrate transporter like domains"/>
    <property type="match status" value="1"/>
</dbReference>
<dbReference type="CDD" id="cd06173">
    <property type="entry name" value="MFS_MefA_like"/>
    <property type="match status" value="1"/>
</dbReference>
<keyword evidence="5 6" id="KW-0472">Membrane</keyword>
<keyword evidence="2" id="KW-1003">Cell membrane</keyword>
<evidence type="ECO:0008006" key="9">
    <source>
        <dbReference type="Google" id="ProtNLM"/>
    </source>
</evidence>
<comment type="subcellular location">
    <subcellularLocation>
        <location evidence="1">Cell membrane</location>
        <topology evidence="1">Multi-pass membrane protein</topology>
    </subcellularLocation>
</comment>
<feature type="transmembrane region" description="Helical" evidence="6">
    <location>
        <begin position="154"/>
        <end position="187"/>
    </location>
</feature>
<feature type="transmembrane region" description="Helical" evidence="6">
    <location>
        <begin position="6"/>
        <end position="32"/>
    </location>
</feature>
<dbReference type="OrthoDB" id="2351575at2"/>
<evidence type="ECO:0000256" key="4">
    <source>
        <dbReference type="ARBA" id="ARBA00022989"/>
    </source>
</evidence>
<name>M8D2M1_9BACL</name>
<dbReference type="PANTHER" id="PTHR23513">
    <property type="entry name" value="INTEGRAL MEMBRANE EFFLUX PROTEIN-RELATED"/>
    <property type="match status" value="1"/>
</dbReference>
<reference evidence="7 8" key="1">
    <citation type="submission" date="2013-03" db="EMBL/GenBank/DDBJ databases">
        <title>Assembly of a new bacterial strain Brevibacillus borstelensis AK1.</title>
        <authorList>
            <person name="Rajan I."/>
            <person name="PoliReddy D."/>
            <person name="Sugumar T."/>
            <person name="Rathinam K."/>
            <person name="Alqarawi S."/>
            <person name="Khalil A.B."/>
            <person name="Sivakumar N."/>
        </authorList>
    </citation>
    <scope>NUCLEOTIDE SEQUENCE [LARGE SCALE GENOMIC DNA]</scope>
    <source>
        <strain evidence="7 8">AK1</strain>
    </source>
</reference>
<comment type="caution">
    <text evidence="7">The sequence shown here is derived from an EMBL/GenBank/DDBJ whole genome shotgun (WGS) entry which is preliminary data.</text>
</comment>
<dbReference type="STRING" id="1300222.I532_22375"/>